<organism evidence="2 3">
    <name type="scientific">Candidatus Sungbacteria bacterium RIFCSPLOWO2_01_FULL_60_25</name>
    <dbReference type="NCBI Taxonomy" id="1802281"/>
    <lineage>
        <taxon>Bacteria</taxon>
        <taxon>Candidatus Sungiibacteriota</taxon>
    </lineage>
</organism>
<keyword evidence="1" id="KW-1133">Transmembrane helix</keyword>
<protein>
    <submittedName>
        <fullName evidence="2">Uncharacterized protein</fullName>
    </submittedName>
</protein>
<gene>
    <name evidence="2" type="ORF">A3A44_00515</name>
</gene>
<evidence type="ECO:0000313" key="3">
    <source>
        <dbReference type="Proteomes" id="UP000178977"/>
    </source>
</evidence>
<dbReference type="EMBL" id="MHQT01000044">
    <property type="protein sequence ID" value="OHA08264.1"/>
    <property type="molecule type" value="Genomic_DNA"/>
</dbReference>
<keyword evidence="1" id="KW-0812">Transmembrane</keyword>
<feature type="transmembrane region" description="Helical" evidence="1">
    <location>
        <begin position="12"/>
        <end position="38"/>
    </location>
</feature>
<evidence type="ECO:0000313" key="2">
    <source>
        <dbReference type="EMBL" id="OHA08264.1"/>
    </source>
</evidence>
<comment type="caution">
    <text evidence="2">The sequence shown here is derived from an EMBL/GenBank/DDBJ whole genome shotgun (WGS) entry which is preliminary data.</text>
</comment>
<proteinExistence type="predicted"/>
<name>A0A1G2L9N5_9BACT</name>
<dbReference type="AlphaFoldDB" id="A0A1G2L9N5"/>
<accession>A0A1G2L9N5</accession>
<evidence type="ECO:0000256" key="1">
    <source>
        <dbReference type="SAM" id="Phobius"/>
    </source>
</evidence>
<keyword evidence="1" id="KW-0472">Membrane</keyword>
<reference evidence="2 3" key="1">
    <citation type="journal article" date="2016" name="Nat. Commun.">
        <title>Thousands of microbial genomes shed light on interconnected biogeochemical processes in an aquifer system.</title>
        <authorList>
            <person name="Anantharaman K."/>
            <person name="Brown C.T."/>
            <person name="Hug L.A."/>
            <person name="Sharon I."/>
            <person name="Castelle C.J."/>
            <person name="Probst A.J."/>
            <person name="Thomas B.C."/>
            <person name="Singh A."/>
            <person name="Wilkins M.J."/>
            <person name="Karaoz U."/>
            <person name="Brodie E.L."/>
            <person name="Williams K.H."/>
            <person name="Hubbard S.S."/>
            <person name="Banfield J.F."/>
        </authorList>
    </citation>
    <scope>NUCLEOTIDE SEQUENCE [LARGE SCALE GENOMIC DNA]</scope>
</reference>
<sequence>MKKRFDLSNQTFFAEIMLFLAELFFLRATIVVMAFLFLGSNRTTARAAFHQAKKSKMVFSDFLLPSSFAHNFLYFIKKLL</sequence>
<dbReference type="Proteomes" id="UP000178977">
    <property type="component" value="Unassembled WGS sequence"/>
</dbReference>